<feature type="domain" description="Core-binding (CB)" evidence="7">
    <location>
        <begin position="2"/>
        <end position="113"/>
    </location>
</feature>
<dbReference type="RefSeq" id="WP_151521797.1">
    <property type="nucleotide sequence ID" value="NZ_WBPL01000045.1"/>
</dbReference>
<evidence type="ECO:0000259" key="6">
    <source>
        <dbReference type="PROSITE" id="PS51898"/>
    </source>
</evidence>
<sequence>MTEFELQLDNFMLYCSSKNLSTKTLKSYDQTLNLFLLYMRETYQVEEAGKVKAVHIRQYIKYLRERGKYTVASKTIANDINRPHNRTDYKKPLSDTTIANYVRNIKVFFNFLFQVEREIKTNPVESIQNIKPKRKQKPLLTEDEIIRVLRVFDVTTFHGYRNWIVTRLLLDTGMRISECLELLPENIDFKHKAILIENSKNKQQRYTYFSFKMAKDLKRWLLYRDRYSNSDYMFPTIRGTQLEVRNFEKSLREAGKRVGVSIHPHQLRNNFAKYYILNGGDWVSLSRILGHSTVEVTQKAYLDFTDSEIGKKYQKHSPLNHLKV</sequence>
<dbReference type="GO" id="GO:0006310">
    <property type="term" value="P:DNA recombination"/>
    <property type="evidence" value="ECO:0007669"/>
    <property type="project" value="UniProtKB-KW"/>
</dbReference>
<dbReference type="GO" id="GO:0015074">
    <property type="term" value="P:DNA integration"/>
    <property type="evidence" value="ECO:0007669"/>
    <property type="project" value="UniProtKB-KW"/>
</dbReference>
<evidence type="ECO:0000313" key="9">
    <source>
        <dbReference type="Proteomes" id="UP000475765"/>
    </source>
</evidence>
<dbReference type="PANTHER" id="PTHR30349:SF64">
    <property type="entry name" value="PROPHAGE INTEGRASE INTD-RELATED"/>
    <property type="match status" value="1"/>
</dbReference>
<comment type="similarity">
    <text evidence="1">Belongs to the 'phage' integrase family.</text>
</comment>
<dbReference type="GO" id="GO:0003677">
    <property type="term" value="F:DNA binding"/>
    <property type="evidence" value="ECO:0007669"/>
    <property type="project" value="UniProtKB-UniRule"/>
</dbReference>
<evidence type="ECO:0000256" key="2">
    <source>
        <dbReference type="ARBA" id="ARBA00022908"/>
    </source>
</evidence>
<proteinExistence type="inferred from homology"/>
<dbReference type="Pfam" id="PF02899">
    <property type="entry name" value="Phage_int_SAM_1"/>
    <property type="match status" value="1"/>
</dbReference>
<comment type="caution">
    <text evidence="8">The sequence shown here is derived from an EMBL/GenBank/DDBJ whole genome shotgun (WGS) entry which is preliminary data.</text>
</comment>
<keyword evidence="2" id="KW-0229">DNA integration</keyword>
<keyword evidence="4" id="KW-0233">DNA recombination</keyword>
<dbReference type="InterPro" id="IPR013762">
    <property type="entry name" value="Integrase-like_cat_sf"/>
</dbReference>
<organism evidence="8 9">
    <name type="scientific">Bacillus cereus</name>
    <dbReference type="NCBI Taxonomy" id="1396"/>
    <lineage>
        <taxon>Bacteria</taxon>
        <taxon>Bacillati</taxon>
        <taxon>Bacillota</taxon>
        <taxon>Bacilli</taxon>
        <taxon>Bacillales</taxon>
        <taxon>Bacillaceae</taxon>
        <taxon>Bacillus</taxon>
        <taxon>Bacillus cereus group</taxon>
    </lineage>
</organism>
<dbReference type="InterPro" id="IPR011010">
    <property type="entry name" value="DNA_brk_join_enz"/>
</dbReference>
<accession>A0A9W7QIW8</accession>
<evidence type="ECO:0000256" key="4">
    <source>
        <dbReference type="ARBA" id="ARBA00023172"/>
    </source>
</evidence>
<dbReference type="PANTHER" id="PTHR30349">
    <property type="entry name" value="PHAGE INTEGRASE-RELATED"/>
    <property type="match status" value="1"/>
</dbReference>
<dbReference type="AlphaFoldDB" id="A0A9W7QIW8"/>
<dbReference type="PROSITE" id="PS51898">
    <property type="entry name" value="TYR_RECOMBINASE"/>
    <property type="match status" value="1"/>
</dbReference>
<dbReference type="InterPro" id="IPR044068">
    <property type="entry name" value="CB"/>
</dbReference>
<dbReference type="Proteomes" id="UP000475765">
    <property type="component" value="Unassembled WGS sequence"/>
</dbReference>
<keyword evidence="3 5" id="KW-0238">DNA-binding</keyword>
<evidence type="ECO:0000313" key="8">
    <source>
        <dbReference type="EMBL" id="KAB2398631.1"/>
    </source>
</evidence>
<dbReference type="InterPro" id="IPR002104">
    <property type="entry name" value="Integrase_catalytic"/>
</dbReference>
<dbReference type="Pfam" id="PF00589">
    <property type="entry name" value="Phage_integrase"/>
    <property type="match status" value="1"/>
</dbReference>
<dbReference type="CDD" id="cd00397">
    <property type="entry name" value="DNA_BRE_C"/>
    <property type="match status" value="1"/>
</dbReference>
<evidence type="ECO:0000259" key="7">
    <source>
        <dbReference type="PROSITE" id="PS51900"/>
    </source>
</evidence>
<dbReference type="Gene3D" id="1.10.443.10">
    <property type="entry name" value="Intergrase catalytic core"/>
    <property type="match status" value="1"/>
</dbReference>
<evidence type="ECO:0000256" key="5">
    <source>
        <dbReference type="PROSITE-ProRule" id="PRU01248"/>
    </source>
</evidence>
<dbReference type="PROSITE" id="PS51900">
    <property type="entry name" value="CB"/>
    <property type="match status" value="1"/>
</dbReference>
<dbReference type="InterPro" id="IPR010998">
    <property type="entry name" value="Integrase_recombinase_N"/>
</dbReference>
<dbReference type="InterPro" id="IPR004107">
    <property type="entry name" value="Integrase_SAM-like_N"/>
</dbReference>
<dbReference type="EMBL" id="WBPP01000008">
    <property type="protein sequence ID" value="KAB2398631.1"/>
    <property type="molecule type" value="Genomic_DNA"/>
</dbReference>
<reference evidence="8 9" key="1">
    <citation type="submission" date="2019-10" db="EMBL/GenBank/DDBJ databases">
        <title>Bacillus from the desert of Cuatro Cinegas, Coahuila.</title>
        <authorList>
            <person name="Olmedo-Alvarez G."/>
            <person name="Saldana S."/>
            <person name="Barcelo D."/>
        </authorList>
    </citation>
    <scope>NUCLEOTIDE SEQUENCE [LARGE SCALE GENOMIC DNA]</scope>
    <source>
        <strain evidence="8 9">CH417_13T</strain>
    </source>
</reference>
<name>A0A9W7QIW8_BACCE</name>
<feature type="domain" description="Tyr recombinase" evidence="6">
    <location>
        <begin position="135"/>
        <end position="314"/>
    </location>
</feature>
<protein>
    <submittedName>
        <fullName evidence="8">Tyrosine-type recombinase/integrase</fullName>
    </submittedName>
</protein>
<dbReference type="Gene3D" id="1.10.150.130">
    <property type="match status" value="1"/>
</dbReference>
<dbReference type="SUPFAM" id="SSF56349">
    <property type="entry name" value="DNA breaking-rejoining enzymes"/>
    <property type="match status" value="1"/>
</dbReference>
<evidence type="ECO:0000256" key="3">
    <source>
        <dbReference type="ARBA" id="ARBA00023125"/>
    </source>
</evidence>
<gene>
    <name evidence="8" type="ORF">F8172_07110</name>
</gene>
<evidence type="ECO:0000256" key="1">
    <source>
        <dbReference type="ARBA" id="ARBA00008857"/>
    </source>
</evidence>
<dbReference type="InterPro" id="IPR050090">
    <property type="entry name" value="Tyrosine_recombinase_XerCD"/>
</dbReference>